<dbReference type="AlphaFoldDB" id="X1K1X8"/>
<accession>X1K1X8</accession>
<evidence type="ECO:0000313" key="1">
    <source>
        <dbReference type="EMBL" id="GAI00523.1"/>
    </source>
</evidence>
<gene>
    <name evidence="1" type="ORF">S06H3_02179</name>
</gene>
<comment type="caution">
    <text evidence="1">The sequence shown here is derived from an EMBL/GenBank/DDBJ whole genome shotgun (WGS) entry which is preliminary data.</text>
</comment>
<proteinExistence type="predicted"/>
<name>X1K1X8_9ZZZZ</name>
<sequence length="52" mass="6135">MTWVNLESQYQENFIKLVLYYSDFKAGGSKTDGYNIRYNSRDMFFSGCLGYL</sequence>
<reference evidence="1" key="1">
    <citation type="journal article" date="2014" name="Front. Microbiol.">
        <title>High frequency of phylogenetically diverse reductive dehalogenase-homologous genes in deep subseafloor sedimentary metagenomes.</title>
        <authorList>
            <person name="Kawai M."/>
            <person name="Futagami T."/>
            <person name="Toyoda A."/>
            <person name="Takaki Y."/>
            <person name="Nishi S."/>
            <person name="Hori S."/>
            <person name="Arai W."/>
            <person name="Tsubouchi T."/>
            <person name="Morono Y."/>
            <person name="Uchiyama I."/>
            <person name="Ito T."/>
            <person name="Fujiyama A."/>
            <person name="Inagaki F."/>
            <person name="Takami H."/>
        </authorList>
    </citation>
    <scope>NUCLEOTIDE SEQUENCE</scope>
    <source>
        <strain evidence="1">Expedition CK06-06</strain>
    </source>
</reference>
<organism evidence="1">
    <name type="scientific">marine sediment metagenome</name>
    <dbReference type="NCBI Taxonomy" id="412755"/>
    <lineage>
        <taxon>unclassified sequences</taxon>
        <taxon>metagenomes</taxon>
        <taxon>ecological metagenomes</taxon>
    </lineage>
</organism>
<dbReference type="EMBL" id="BARV01000613">
    <property type="protein sequence ID" value="GAI00523.1"/>
    <property type="molecule type" value="Genomic_DNA"/>
</dbReference>
<protein>
    <submittedName>
        <fullName evidence="1">Uncharacterized protein</fullName>
    </submittedName>
</protein>